<reference evidence="1 2" key="1">
    <citation type="submission" date="2019-05" db="EMBL/GenBank/DDBJ databases">
        <title>Emergence of the Ug99 lineage of the wheat stem rust pathogen through somatic hybridization.</title>
        <authorList>
            <person name="Li F."/>
            <person name="Upadhyaya N.M."/>
            <person name="Sperschneider J."/>
            <person name="Matny O."/>
            <person name="Nguyen-Phuc H."/>
            <person name="Mago R."/>
            <person name="Raley C."/>
            <person name="Miller M.E."/>
            <person name="Silverstein K.A.T."/>
            <person name="Henningsen E."/>
            <person name="Hirsch C.D."/>
            <person name="Visser B."/>
            <person name="Pretorius Z.A."/>
            <person name="Steffenson B.J."/>
            <person name="Schwessinger B."/>
            <person name="Dodds P.N."/>
            <person name="Figueroa M."/>
        </authorList>
    </citation>
    <scope>NUCLEOTIDE SEQUENCE [LARGE SCALE GENOMIC DNA]</scope>
    <source>
        <strain evidence="1 2">Ug99</strain>
    </source>
</reference>
<dbReference type="Proteomes" id="UP000325313">
    <property type="component" value="Unassembled WGS sequence"/>
</dbReference>
<evidence type="ECO:0000313" key="1">
    <source>
        <dbReference type="EMBL" id="KAA1086131.1"/>
    </source>
</evidence>
<accession>A0A5B0NA88</accession>
<sequence>MLIVCLTLLVTSAAPLASTFGALNGLTQTIAVLGASQDVSAVHYRHDLFHQHQATVSSWKLDLVVGLIHT</sequence>
<proteinExistence type="predicted"/>
<gene>
    <name evidence="1" type="ORF">PGTUg99_008169</name>
</gene>
<dbReference type="AlphaFoldDB" id="A0A5B0NA88"/>
<protein>
    <submittedName>
        <fullName evidence="1">Uncharacterized protein</fullName>
    </submittedName>
</protein>
<comment type="caution">
    <text evidence="1">The sequence shown here is derived from an EMBL/GenBank/DDBJ whole genome shotgun (WGS) entry which is preliminary data.</text>
</comment>
<dbReference type="EMBL" id="VDEP01000413">
    <property type="protein sequence ID" value="KAA1086131.1"/>
    <property type="molecule type" value="Genomic_DNA"/>
</dbReference>
<organism evidence="1 2">
    <name type="scientific">Puccinia graminis f. sp. tritici</name>
    <dbReference type="NCBI Taxonomy" id="56615"/>
    <lineage>
        <taxon>Eukaryota</taxon>
        <taxon>Fungi</taxon>
        <taxon>Dikarya</taxon>
        <taxon>Basidiomycota</taxon>
        <taxon>Pucciniomycotina</taxon>
        <taxon>Pucciniomycetes</taxon>
        <taxon>Pucciniales</taxon>
        <taxon>Pucciniaceae</taxon>
        <taxon>Puccinia</taxon>
    </lineage>
</organism>
<evidence type="ECO:0000313" key="2">
    <source>
        <dbReference type="Proteomes" id="UP000325313"/>
    </source>
</evidence>
<name>A0A5B0NA88_PUCGR</name>